<gene>
    <name evidence="2" type="ORF">IPC1295_34100</name>
</gene>
<feature type="compositionally biased region" description="Polar residues" evidence="1">
    <location>
        <begin position="51"/>
        <end position="68"/>
    </location>
</feature>
<comment type="caution">
    <text evidence="2">The sequence shown here is derived from an EMBL/GenBank/DDBJ whole genome shotgun (WGS) entry which is preliminary data.</text>
</comment>
<reference evidence="2 3" key="2">
    <citation type="submission" date="2019-01" db="EMBL/GenBank/DDBJ databases">
        <title>The Pseudomonas aeruginosa pan-genome provides new insights on its population structure, horizontal gene transfer and pathogenicity.</title>
        <authorList>
            <person name="Freschi L."/>
            <person name="Vincent A.T."/>
            <person name="Jeukens J."/>
            <person name="Emond-Rheault J.-G."/>
            <person name="Kukavica-Ibrulj I."/>
            <person name="Dupont M.-J."/>
            <person name="Charette S.J."/>
            <person name="Boyle B."/>
            <person name="Levesque R.C."/>
        </authorList>
    </citation>
    <scope>NUCLEOTIDE SEQUENCE [LARGE SCALE GENOMIC DNA]</scope>
    <source>
        <strain evidence="2 3">PA-W36</strain>
    </source>
</reference>
<sequence length="76" mass="8217">DVIDAKRDADGSFTVDLDVLRRQQEVTDKAPGAGQQALEHEPGEVIDTVSGEITKSAQRQPADQQPDTGTDELNLE</sequence>
<dbReference type="AlphaFoldDB" id="A0A7M2ZJM7"/>
<dbReference type="Proteomes" id="UP000284767">
    <property type="component" value="Unassembled WGS sequence"/>
</dbReference>
<feature type="region of interest" description="Disordered" evidence="1">
    <location>
        <begin position="26"/>
        <end position="76"/>
    </location>
</feature>
<protein>
    <submittedName>
        <fullName evidence="2">Uncharacterized protein</fullName>
    </submittedName>
</protein>
<evidence type="ECO:0000313" key="2">
    <source>
        <dbReference type="EMBL" id="RPL99424.1"/>
    </source>
</evidence>
<dbReference type="EMBL" id="NSNE01000068">
    <property type="protein sequence ID" value="RPL99424.1"/>
    <property type="molecule type" value="Genomic_DNA"/>
</dbReference>
<organism evidence="2 3">
    <name type="scientific">Pseudomonas aeruginosa</name>
    <dbReference type="NCBI Taxonomy" id="287"/>
    <lineage>
        <taxon>Bacteria</taxon>
        <taxon>Pseudomonadati</taxon>
        <taxon>Pseudomonadota</taxon>
        <taxon>Gammaproteobacteria</taxon>
        <taxon>Pseudomonadales</taxon>
        <taxon>Pseudomonadaceae</taxon>
        <taxon>Pseudomonas</taxon>
    </lineage>
</organism>
<accession>A0A7M2ZJM7</accession>
<reference evidence="2 3" key="1">
    <citation type="submission" date="2017-08" db="EMBL/GenBank/DDBJ databases">
        <authorList>
            <person name="Feschi L."/>
            <person name="Jeukens J."/>
            <person name="Emond-Rheault J.-G."/>
            <person name="Kukavica-Ibrulj I."/>
            <person name="Boyle B."/>
            <person name="Levesque R.C."/>
        </authorList>
    </citation>
    <scope>NUCLEOTIDE SEQUENCE [LARGE SCALE GENOMIC DNA]</scope>
    <source>
        <strain evidence="2 3">PA-W36</strain>
    </source>
</reference>
<evidence type="ECO:0000313" key="3">
    <source>
        <dbReference type="Proteomes" id="UP000284767"/>
    </source>
</evidence>
<proteinExistence type="predicted"/>
<evidence type="ECO:0000256" key="1">
    <source>
        <dbReference type="SAM" id="MobiDB-lite"/>
    </source>
</evidence>
<feature type="non-terminal residue" evidence="2">
    <location>
        <position position="1"/>
    </location>
</feature>
<name>A0A7M2ZJM7_PSEAI</name>